<keyword evidence="13" id="KW-0819">tRNA processing</keyword>
<evidence type="ECO:0000256" key="6">
    <source>
        <dbReference type="ARBA" id="ARBA00022723"/>
    </source>
</evidence>
<gene>
    <name evidence="13 18" type="primary">miaB</name>
    <name evidence="18" type="ORF">EPICR_170039</name>
</gene>
<dbReference type="InterPro" id="IPR006638">
    <property type="entry name" value="Elp3/MiaA/NifB-like_rSAM"/>
</dbReference>
<accession>A0A484HFF8</accession>
<dbReference type="FunFam" id="3.40.50.12160:FF:000003">
    <property type="entry name" value="CDK5 regulatory subunit-associated protein 1"/>
    <property type="match status" value="1"/>
</dbReference>
<feature type="domain" description="MTTase N-terminal" evidence="16">
    <location>
        <begin position="5"/>
        <end position="121"/>
    </location>
</feature>
<dbReference type="InterPro" id="IPR006463">
    <property type="entry name" value="MiaB_methiolase"/>
</dbReference>
<evidence type="ECO:0000256" key="12">
    <source>
        <dbReference type="ARBA" id="ARBA00081141"/>
    </source>
</evidence>
<dbReference type="Pfam" id="PF00919">
    <property type="entry name" value="UPF0004"/>
    <property type="match status" value="1"/>
</dbReference>
<keyword evidence="3 13" id="KW-0963">Cytoplasm</keyword>
<evidence type="ECO:0000256" key="8">
    <source>
        <dbReference type="ARBA" id="ARBA00023014"/>
    </source>
</evidence>
<evidence type="ECO:0000313" key="18">
    <source>
        <dbReference type="EMBL" id="VEN73423.1"/>
    </source>
</evidence>
<comment type="subcellular location">
    <subcellularLocation>
        <location evidence="13">Cytoplasm</location>
    </subcellularLocation>
</comment>
<feature type="binding site" evidence="13">
    <location>
        <position position="14"/>
    </location>
    <ligand>
        <name>[4Fe-4S] cluster</name>
        <dbReference type="ChEBI" id="CHEBI:49883"/>
        <label>1</label>
    </ligand>
</feature>
<evidence type="ECO:0000256" key="11">
    <source>
        <dbReference type="ARBA" id="ARBA00080698"/>
    </source>
</evidence>
<dbReference type="Pfam" id="PF04055">
    <property type="entry name" value="Radical_SAM"/>
    <property type="match status" value="1"/>
</dbReference>
<comment type="cofactor">
    <cofactor evidence="13">
        <name>[4Fe-4S] cluster</name>
        <dbReference type="ChEBI" id="CHEBI:49883"/>
    </cofactor>
    <text evidence="13">Binds 2 [4Fe-4S] clusters. One cluster is coordinated with 3 cysteines and an exchangeable S-adenosyl-L-methionine.</text>
</comment>
<dbReference type="InterPro" id="IPR023404">
    <property type="entry name" value="rSAM_horseshoe"/>
</dbReference>
<evidence type="ECO:0000259" key="16">
    <source>
        <dbReference type="PROSITE" id="PS51449"/>
    </source>
</evidence>
<feature type="domain" description="TRAM" evidence="15">
    <location>
        <begin position="383"/>
        <end position="452"/>
    </location>
</feature>
<dbReference type="PANTHER" id="PTHR43020:SF2">
    <property type="entry name" value="MITOCHONDRIAL TRNA METHYLTHIOTRANSFERASE CDK5RAP1"/>
    <property type="match status" value="1"/>
</dbReference>
<evidence type="ECO:0000256" key="10">
    <source>
        <dbReference type="ARBA" id="ARBA00068570"/>
    </source>
</evidence>
<dbReference type="HAMAP" id="MF_01864">
    <property type="entry name" value="tRNA_metthiotr_MiaB"/>
    <property type="match status" value="1"/>
</dbReference>
<dbReference type="Gene3D" id="3.40.50.12160">
    <property type="entry name" value="Methylthiotransferase, N-terminal domain"/>
    <property type="match status" value="1"/>
</dbReference>
<dbReference type="PROSITE" id="PS51918">
    <property type="entry name" value="RADICAL_SAM"/>
    <property type="match status" value="1"/>
</dbReference>
<dbReference type="InterPro" id="IPR007197">
    <property type="entry name" value="rSAM"/>
</dbReference>
<evidence type="ECO:0000256" key="1">
    <source>
        <dbReference type="ARBA" id="ARBA00003234"/>
    </source>
</evidence>
<feature type="binding site" evidence="13">
    <location>
        <position position="169"/>
    </location>
    <ligand>
        <name>[4Fe-4S] cluster</name>
        <dbReference type="ChEBI" id="CHEBI:49883"/>
        <label>2</label>
        <note>4Fe-4S-S-AdoMet</note>
    </ligand>
</feature>
<feature type="domain" description="Radical SAM core" evidence="17">
    <location>
        <begin position="151"/>
        <end position="380"/>
    </location>
</feature>
<dbReference type="PANTHER" id="PTHR43020">
    <property type="entry name" value="CDK5 REGULATORY SUBUNIT-ASSOCIATED PROTEIN 1"/>
    <property type="match status" value="1"/>
</dbReference>
<evidence type="ECO:0000256" key="9">
    <source>
        <dbReference type="ARBA" id="ARBA00033765"/>
    </source>
</evidence>
<dbReference type="InterPro" id="IPR058240">
    <property type="entry name" value="rSAM_sf"/>
</dbReference>
<dbReference type="GO" id="GO:0051539">
    <property type="term" value="F:4 iron, 4 sulfur cluster binding"/>
    <property type="evidence" value="ECO:0007669"/>
    <property type="project" value="UniProtKB-UniRule"/>
</dbReference>
<dbReference type="InterPro" id="IPR005839">
    <property type="entry name" value="Methylthiotransferase"/>
</dbReference>
<dbReference type="SFLD" id="SFLDS00029">
    <property type="entry name" value="Radical_SAM"/>
    <property type="match status" value="1"/>
</dbReference>
<dbReference type="InterPro" id="IPR013848">
    <property type="entry name" value="Methylthiotransferase_N"/>
</dbReference>
<dbReference type="PROSITE" id="PS51449">
    <property type="entry name" value="MTTASE_N"/>
    <property type="match status" value="1"/>
</dbReference>
<evidence type="ECO:0000256" key="7">
    <source>
        <dbReference type="ARBA" id="ARBA00023004"/>
    </source>
</evidence>
<dbReference type="InterPro" id="IPR002792">
    <property type="entry name" value="TRAM_dom"/>
</dbReference>
<dbReference type="SMART" id="SM00729">
    <property type="entry name" value="Elp3"/>
    <property type="match status" value="1"/>
</dbReference>
<dbReference type="PROSITE" id="PS50926">
    <property type="entry name" value="TRAM"/>
    <property type="match status" value="1"/>
</dbReference>
<keyword evidence="7 13" id="KW-0408">Iron</keyword>
<evidence type="ECO:0000256" key="5">
    <source>
        <dbReference type="ARBA" id="ARBA00022691"/>
    </source>
</evidence>
<evidence type="ECO:0000259" key="17">
    <source>
        <dbReference type="PROSITE" id="PS51918"/>
    </source>
</evidence>
<dbReference type="PROSITE" id="PS01278">
    <property type="entry name" value="MTTASE_RADICAL"/>
    <property type="match status" value="1"/>
</dbReference>
<evidence type="ECO:0000256" key="3">
    <source>
        <dbReference type="ARBA" id="ARBA00022490"/>
    </source>
</evidence>
<sequence length="465" mass="51777">MGARKYVCVHTIGCQMNVYDSGRMTRMARSMGYEPVPDMKKADLIIVNTCSVREKAHQKALSFMGRMARLKRKRPDILIGVAGCVAQQEGERLLGRPDGIDFVVGTGAIDRLPEIIRRVEDEKRAVADVSMDENAPSVHWDAEPPAGDAFKETGANAFVTIMRGCDNFCAYCVVPHVRGREISRPPEDIRAEVRRLTDSGVAEITLLGQNVNSYGKKGGSLSFPGLLAEINDTPGLKRLRFTTSHPRDLSDDLIRSFRDLDRLCGHIHLPVQSGSDAVLKRMNRKYTRELYLEKIEKLRAARPDIAVTTDMIVGFPGETGADFQKTLELMDHAFFDGVFAFIYSDRPKTAALKFEGKVSEGEKKARLKTLLDAQEAYTLEKNRALEGSVRQVLVEGPSKKKTPRPQWTGRTSSNKVVNFEWDGERADIRPGRIIRVRIEKGLPHSLRGTAQGAPFGESRPDPDLA</sequence>
<dbReference type="InterPro" id="IPR038135">
    <property type="entry name" value="Methylthiotransferase_N_sf"/>
</dbReference>
<name>A0A484HFF8_9BACT</name>
<feature type="binding site" evidence="13">
    <location>
        <position position="172"/>
    </location>
    <ligand>
        <name>[4Fe-4S] cluster</name>
        <dbReference type="ChEBI" id="CHEBI:49883"/>
        <label>2</label>
        <note>4Fe-4S-S-AdoMet</note>
    </ligand>
</feature>
<dbReference type="SFLD" id="SFLDG01082">
    <property type="entry name" value="B12-binding_domain_containing"/>
    <property type="match status" value="1"/>
</dbReference>
<dbReference type="SFLD" id="SFLDG01061">
    <property type="entry name" value="methylthiotransferase"/>
    <property type="match status" value="1"/>
</dbReference>
<keyword evidence="4 13" id="KW-0808">Transferase</keyword>
<keyword evidence="5 13" id="KW-0949">S-adenosyl-L-methionine</keyword>
<dbReference type="GO" id="GO:0005829">
    <property type="term" value="C:cytosol"/>
    <property type="evidence" value="ECO:0007669"/>
    <property type="project" value="TreeGrafter"/>
</dbReference>
<comment type="similarity">
    <text evidence="13">Belongs to the methylthiotransferase family. MiaB subfamily.</text>
</comment>
<dbReference type="NCBIfam" id="TIGR00089">
    <property type="entry name" value="MiaB/RimO family radical SAM methylthiotransferase"/>
    <property type="match status" value="1"/>
</dbReference>
<dbReference type="SUPFAM" id="SSF102114">
    <property type="entry name" value="Radical SAM enzymes"/>
    <property type="match status" value="1"/>
</dbReference>
<protein>
    <recommendedName>
        <fullName evidence="10 13">tRNA-2-methylthio-N(6)-dimethylallyladenosine synthase</fullName>
        <ecNumber evidence="9 13">2.8.4.3</ecNumber>
    </recommendedName>
    <alternativeName>
        <fullName evidence="12 13">(Dimethylallyl)adenosine tRNA methylthiotransferase MiaB</fullName>
    </alternativeName>
    <alternativeName>
        <fullName evidence="11 13">tRNA-i(6)A37 methylthiotransferase</fullName>
    </alternativeName>
</protein>
<evidence type="ECO:0000256" key="13">
    <source>
        <dbReference type="HAMAP-Rule" id="MF_01864"/>
    </source>
</evidence>
<comment type="function">
    <text evidence="1 13">Catalyzes the methylthiolation of N6-(dimethylallyl)adenosine (i(6)A), leading to the formation of 2-methylthio-N6-(dimethylallyl)adenosine (ms(2)i(6)A) at position 37 in tRNAs that read codons beginning with uridine.</text>
</comment>
<evidence type="ECO:0000256" key="2">
    <source>
        <dbReference type="ARBA" id="ARBA00022485"/>
    </source>
</evidence>
<proteinExistence type="inferred from homology"/>
<keyword evidence="2 13" id="KW-0004">4Fe-4S</keyword>
<organism evidence="18">
    <name type="scientific">uncultured Desulfobacteraceae bacterium</name>
    <dbReference type="NCBI Taxonomy" id="218296"/>
    <lineage>
        <taxon>Bacteria</taxon>
        <taxon>Pseudomonadati</taxon>
        <taxon>Thermodesulfobacteriota</taxon>
        <taxon>Desulfobacteria</taxon>
        <taxon>Desulfobacterales</taxon>
        <taxon>Desulfobacteraceae</taxon>
        <taxon>environmental samples</taxon>
    </lineage>
</organism>
<feature type="binding site" evidence="13">
    <location>
        <position position="165"/>
    </location>
    <ligand>
        <name>[4Fe-4S] cluster</name>
        <dbReference type="ChEBI" id="CHEBI:49883"/>
        <label>2</label>
        <note>4Fe-4S-S-AdoMet</note>
    </ligand>
</feature>
<feature type="binding site" evidence="13">
    <location>
        <position position="84"/>
    </location>
    <ligand>
        <name>[4Fe-4S] cluster</name>
        <dbReference type="ChEBI" id="CHEBI:49883"/>
        <label>1</label>
    </ligand>
</feature>
<evidence type="ECO:0000256" key="14">
    <source>
        <dbReference type="SAM" id="MobiDB-lite"/>
    </source>
</evidence>
<dbReference type="GO" id="GO:0046872">
    <property type="term" value="F:metal ion binding"/>
    <property type="evidence" value="ECO:0007669"/>
    <property type="project" value="UniProtKB-KW"/>
</dbReference>
<keyword evidence="8 13" id="KW-0411">Iron-sulfur</keyword>
<dbReference type="SFLD" id="SFLDF00273">
    <property type="entry name" value="(dimethylallyl)adenosine_tRNA"/>
    <property type="match status" value="1"/>
</dbReference>
<dbReference type="GO" id="GO:0035597">
    <property type="term" value="F:tRNA-2-methylthio-N(6)-dimethylallyladenosine(37) synthase activity"/>
    <property type="evidence" value="ECO:0007669"/>
    <property type="project" value="UniProtKB-EC"/>
</dbReference>
<dbReference type="Pfam" id="PF01938">
    <property type="entry name" value="TRAM"/>
    <property type="match status" value="1"/>
</dbReference>
<evidence type="ECO:0000256" key="4">
    <source>
        <dbReference type="ARBA" id="ARBA00022679"/>
    </source>
</evidence>
<dbReference type="EMBL" id="CAACVI010000009">
    <property type="protein sequence ID" value="VEN73423.1"/>
    <property type="molecule type" value="Genomic_DNA"/>
</dbReference>
<dbReference type="FunFam" id="3.80.30.20:FF:000001">
    <property type="entry name" value="tRNA-2-methylthio-N(6)-dimethylallyladenosine synthase 2"/>
    <property type="match status" value="1"/>
</dbReference>
<feature type="binding site" evidence="13">
    <location>
        <position position="50"/>
    </location>
    <ligand>
        <name>[4Fe-4S] cluster</name>
        <dbReference type="ChEBI" id="CHEBI:49883"/>
        <label>1</label>
    </ligand>
</feature>
<evidence type="ECO:0000259" key="15">
    <source>
        <dbReference type="PROSITE" id="PS50926"/>
    </source>
</evidence>
<dbReference type="CDD" id="cd01335">
    <property type="entry name" value="Radical_SAM"/>
    <property type="match status" value="1"/>
</dbReference>
<keyword evidence="6 13" id="KW-0479">Metal-binding</keyword>
<feature type="region of interest" description="Disordered" evidence="14">
    <location>
        <begin position="443"/>
        <end position="465"/>
    </location>
</feature>
<dbReference type="AlphaFoldDB" id="A0A484HFF8"/>
<dbReference type="Gene3D" id="3.80.30.20">
    <property type="entry name" value="tm_1862 like domain"/>
    <property type="match status" value="1"/>
</dbReference>
<reference evidence="18" key="1">
    <citation type="submission" date="2019-01" db="EMBL/GenBank/DDBJ databases">
        <authorList>
            <consortium name="Genoscope - CEA"/>
            <person name="William W."/>
        </authorList>
    </citation>
    <scope>NUCLEOTIDE SEQUENCE</scope>
    <source>
        <strain evidence="18">CR-1</strain>
    </source>
</reference>
<comment type="catalytic activity">
    <reaction evidence="13">
        <text>N(6)-dimethylallyladenosine(37) in tRNA + (sulfur carrier)-SH + AH2 + 2 S-adenosyl-L-methionine = 2-methylsulfanyl-N(6)-dimethylallyladenosine(37) in tRNA + (sulfur carrier)-H + 5'-deoxyadenosine + L-methionine + A + S-adenosyl-L-homocysteine + 2 H(+)</text>
        <dbReference type="Rhea" id="RHEA:37067"/>
        <dbReference type="Rhea" id="RHEA-COMP:10375"/>
        <dbReference type="Rhea" id="RHEA-COMP:10376"/>
        <dbReference type="Rhea" id="RHEA-COMP:14737"/>
        <dbReference type="Rhea" id="RHEA-COMP:14739"/>
        <dbReference type="ChEBI" id="CHEBI:13193"/>
        <dbReference type="ChEBI" id="CHEBI:15378"/>
        <dbReference type="ChEBI" id="CHEBI:17319"/>
        <dbReference type="ChEBI" id="CHEBI:17499"/>
        <dbReference type="ChEBI" id="CHEBI:29917"/>
        <dbReference type="ChEBI" id="CHEBI:57844"/>
        <dbReference type="ChEBI" id="CHEBI:57856"/>
        <dbReference type="ChEBI" id="CHEBI:59789"/>
        <dbReference type="ChEBI" id="CHEBI:64428"/>
        <dbReference type="ChEBI" id="CHEBI:74415"/>
        <dbReference type="ChEBI" id="CHEBI:74417"/>
        <dbReference type="EC" id="2.8.4.3"/>
    </reaction>
</comment>
<dbReference type="EC" id="2.8.4.3" evidence="9 13"/>
<dbReference type="NCBIfam" id="TIGR01574">
    <property type="entry name" value="miaB-methiolase"/>
    <property type="match status" value="1"/>
</dbReference>
<comment type="subunit">
    <text evidence="13">Monomer.</text>
</comment>
<dbReference type="InterPro" id="IPR020612">
    <property type="entry name" value="Methylthiotransferase_CS"/>
</dbReference>